<protein>
    <submittedName>
        <fullName evidence="5">3-oxoacyl-[acyl-carrier-protein] synthase II</fullName>
    </submittedName>
</protein>
<gene>
    <name evidence="5" type="ORF">SAMN02745149_02099</name>
</gene>
<dbReference type="InterPro" id="IPR014031">
    <property type="entry name" value="Ketoacyl_synth_C"/>
</dbReference>
<dbReference type="InterPro" id="IPR018201">
    <property type="entry name" value="Ketoacyl_synth_AS"/>
</dbReference>
<evidence type="ECO:0000256" key="3">
    <source>
        <dbReference type="RuleBase" id="RU003694"/>
    </source>
</evidence>
<dbReference type="Gene3D" id="3.40.47.10">
    <property type="match status" value="1"/>
</dbReference>
<dbReference type="Proteomes" id="UP000190423">
    <property type="component" value="Unassembled WGS sequence"/>
</dbReference>
<keyword evidence="6" id="KW-1185">Reference proteome</keyword>
<dbReference type="PROSITE" id="PS00606">
    <property type="entry name" value="KS3_1"/>
    <property type="match status" value="1"/>
</dbReference>
<evidence type="ECO:0000313" key="6">
    <source>
        <dbReference type="Proteomes" id="UP000190423"/>
    </source>
</evidence>
<organism evidence="5 6">
    <name type="scientific">Treponema porcinum</name>
    <dbReference type="NCBI Taxonomy" id="261392"/>
    <lineage>
        <taxon>Bacteria</taxon>
        <taxon>Pseudomonadati</taxon>
        <taxon>Spirochaetota</taxon>
        <taxon>Spirochaetia</taxon>
        <taxon>Spirochaetales</taxon>
        <taxon>Treponemataceae</taxon>
        <taxon>Treponema</taxon>
    </lineage>
</organism>
<name>A0A1T4MV01_TREPO</name>
<dbReference type="RefSeq" id="WP_078933982.1">
    <property type="nucleotide sequence ID" value="NZ_FUWG01000017.1"/>
</dbReference>
<keyword evidence="2 3" id="KW-0808">Transferase</keyword>
<dbReference type="PANTHER" id="PTHR11712">
    <property type="entry name" value="POLYKETIDE SYNTHASE-RELATED"/>
    <property type="match status" value="1"/>
</dbReference>
<dbReference type="STRING" id="261392.SAMN02745149_02099"/>
<dbReference type="InterPro" id="IPR014030">
    <property type="entry name" value="Ketoacyl_synth_N"/>
</dbReference>
<dbReference type="GeneID" id="78317370"/>
<sequence length="422" mass="45853">MNFTKPNGKRRVVITGAGMMSGLGQSWDEAYTQLKSYKNCIKDMEEWHDIQGMNTHLACPAKGDIPKYPRKLIRGMGRVALLSYHTSQMALEMAGLLNPETKDIVDECKNGRTGVAYGSSMGSFDSIQELTSVMEDRCTAKVNSSTYIKCMPHTCAANIEVTYQLKGRMIVTSEACTSGSQSIGYAYETIENGLQDMMIAGGAEELCPPDAAIFDQLGSTSIRNDHPENAPSPFDKDRDGLVIGEGAGTLILEDLEHAIKRGAKIYAEIVGFGTNTDGTHITSPNSETMGICMQLALDSAGLNGSEIAYVNAHGTSTHHGDIAETTATARVFGRRVPISSTKSYIGHTLGACGAVEAWLTINMMNEGWFHPTLNLNNIDPECGDLDYIKGEGRKIDAEYVMSNNFAFAGINTSLIFKKWHNE</sequence>
<dbReference type="PANTHER" id="PTHR11712:SF325">
    <property type="entry name" value="3-OXOACYL-(ACYL-CARRIER-PROTEIN) SYNTHASE II FABF"/>
    <property type="match status" value="1"/>
</dbReference>
<dbReference type="Pfam" id="PF00109">
    <property type="entry name" value="ketoacyl-synt"/>
    <property type="match status" value="1"/>
</dbReference>
<proteinExistence type="inferred from homology"/>
<dbReference type="GO" id="GO:0006633">
    <property type="term" value="P:fatty acid biosynthetic process"/>
    <property type="evidence" value="ECO:0007669"/>
    <property type="project" value="InterPro"/>
</dbReference>
<evidence type="ECO:0000313" key="5">
    <source>
        <dbReference type="EMBL" id="SJZ70674.1"/>
    </source>
</evidence>
<dbReference type="InterPro" id="IPR000794">
    <property type="entry name" value="Beta-ketoacyl_synthase"/>
</dbReference>
<reference evidence="5 6" key="1">
    <citation type="submission" date="2017-02" db="EMBL/GenBank/DDBJ databases">
        <authorList>
            <person name="Peterson S.W."/>
        </authorList>
    </citation>
    <scope>NUCLEOTIDE SEQUENCE [LARGE SCALE GENOMIC DNA]</scope>
    <source>
        <strain evidence="5 6">ATCC BAA-908</strain>
    </source>
</reference>
<evidence type="ECO:0000259" key="4">
    <source>
        <dbReference type="PROSITE" id="PS52004"/>
    </source>
</evidence>
<dbReference type="OrthoDB" id="9808669at2"/>
<dbReference type="SMART" id="SM00825">
    <property type="entry name" value="PKS_KS"/>
    <property type="match status" value="1"/>
</dbReference>
<feature type="domain" description="Ketosynthase family 3 (KS3)" evidence="4">
    <location>
        <begin position="9"/>
        <end position="418"/>
    </location>
</feature>
<dbReference type="AlphaFoldDB" id="A0A1T4MV01"/>
<dbReference type="CDD" id="cd00834">
    <property type="entry name" value="KAS_I_II"/>
    <property type="match status" value="1"/>
</dbReference>
<comment type="similarity">
    <text evidence="1 3">Belongs to the thiolase-like superfamily. Beta-ketoacyl-ACP synthases family.</text>
</comment>
<evidence type="ECO:0000256" key="1">
    <source>
        <dbReference type="ARBA" id="ARBA00008467"/>
    </source>
</evidence>
<evidence type="ECO:0000256" key="2">
    <source>
        <dbReference type="ARBA" id="ARBA00022679"/>
    </source>
</evidence>
<dbReference type="InterPro" id="IPR020841">
    <property type="entry name" value="PKS_Beta-ketoAc_synthase_dom"/>
</dbReference>
<dbReference type="SUPFAM" id="SSF53901">
    <property type="entry name" value="Thiolase-like"/>
    <property type="match status" value="2"/>
</dbReference>
<dbReference type="EMBL" id="FUWG01000017">
    <property type="protein sequence ID" value="SJZ70674.1"/>
    <property type="molecule type" value="Genomic_DNA"/>
</dbReference>
<dbReference type="Pfam" id="PF02801">
    <property type="entry name" value="Ketoacyl-synt_C"/>
    <property type="match status" value="1"/>
</dbReference>
<accession>A0A1T4MV01</accession>
<dbReference type="PROSITE" id="PS52004">
    <property type="entry name" value="KS3_2"/>
    <property type="match status" value="1"/>
</dbReference>
<dbReference type="GO" id="GO:0004315">
    <property type="term" value="F:3-oxoacyl-[acyl-carrier-protein] synthase activity"/>
    <property type="evidence" value="ECO:0007669"/>
    <property type="project" value="InterPro"/>
</dbReference>
<dbReference type="GO" id="GO:0005829">
    <property type="term" value="C:cytosol"/>
    <property type="evidence" value="ECO:0007669"/>
    <property type="project" value="TreeGrafter"/>
</dbReference>
<dbReference type="InterPro" id="IPR016039">
    <property type="entry name" value="Thiolase-like"/>
</dbReference>
<dbReference type="NCBIfam" id="NF006587">
    <property type="entry name" value="PRK09116.1"/>
    <property type="match status" value="1"/>
</dbReference>